<feature type="region of interest" description="Disordered" evidence="1">
    <location>
        <begin position="30"/>
        <end position="62"/>
    </location>
</feature>
<evidence type="ECO:0000256" key="1">
    <source>
        <dbReference type="SAM" id="MobiDB-lite"/>
    </source>
</evidence>
<feature type="compositionally biased region" description="Basic and acidic residues" evidence="1">
    <location>
        <begin position="34"/>
        <end position="48"/>
    </location>
</feature>
<proteinExistence type="predicted"/>
<dbReference type="EMBL" id="RKJW01000001">
    <property type="protein sequence ID" value="RPA28299.1"/>
    <property type="molecule type" value="Genomic_DNA"/>
</dbReference>
<evidence type="ECO:0000313" key="2">
    <source>
        <dbReference type="EMBL" id="RPA28299.1"/>
    </source>
</evidence>
<protein>
    <submittedName>
        <fullName evidence="2">Uncharacterized protein</fullName>
    </submittedName>
</protein>
<comment type="caution">
    <text evidence="2">The sequence shown here is derived from an EMBL/GenBank/DDBJ whole genome shotgun (WGS) entry which is preliminary data.</text>
</comment>
<organism evidence="2 3">
    <name type="scientific">Burkholderia mallei</name>
    <name type="common">Pseudomonas mallei</name>
    <dbReference type="NCBI Taxonomy" id="13373"/>
    <lineage>
        <taxon>Bacteria</taxon>
        <taxon>Pseudomonadati</taxon>
        <taxon>Pseudomonadota</taxon>
        <taxon>Betaproteobacteria</taxon>
        <taxon>Burkholderiales</taxon>
        <taxon>Burkholderiaceae</taxon>
        <taxon>Burkholderia</taxon>
        <taxon>pseudomallei group</taxon>
    </lineage>
</organism>
<sequence>MRISGIPGLACADDRNGAASRFARWLVAMPAKTPPREKGCGNRKDQRGKNNIRPQTCTGHPA</sequence>
<reference evidence="3" key="1">
    <citation type="submission" date="2018-10" db="EMBL/GenBank/DDBJ databases">
        <title>FDA dAtabase for Regulatory Grade micrObial Sequences (FDA-ARGOS): Supporting development and validation of Infectious Disease Dx tests.</title>
        <authorList>
            <person name="Minogue T."/>
            <person name="Wolcott M."/>
            <person name="Wasieloski L."/>
            <person name="Aguilar W."/>
            <person name="Moore D."/>
            <person name="Jaissle J."/>
            <person name="Tallon L."/>
            <person name="Sadzewicz L."/>
            <person name="Zhao X."/>
            <person name="Vavikolanu K."/>
            <person name="Mehta A."/>
            <person name="Aluvathingal J."/>
            <person name="Nadendla S."/>
            <person name="Yan Y."/>
            <person name="Sichtig H."/>
        </authorList>
    </citation>
    <scope>NUCLEOTIDE SEQUENCE [LARGE SCALE GENOMIC DNA]</scope>
    <source>
        <strain evidence="3">FDAARGOS_588</strain>
    </source>
</reference>
<feature type="compositionally biased region" description="Polar residues" evidence="1">
    <location>
        <begin position="52"/>
        <end position="62"/>
    </location>
</feature>
<name>A0AAX1XAF2_BURML</name>
<dbReference type="Proteomes" id="UP000269379">
    <property type="component" value="Unassembled WGS sequence"/>
</dbReference>
<evidence type="ECO:0000313" key="3">
    <source>
        <dbReference type="Proteomes" id="UP000269379"/>
    </source>
</evidence>
<gene>
    <name evidence="2" type="ORF">EGT70_00665</name>
</gene>
<dbReference type="AlphaFoldDB" id="A0AAX1XAF2"/>
<accession>A0AAX1XAF2</accession>